<dbReference type="Proteomes" id="UP000243793">
    <property type="component" value="Chromosome"/>
</dbReference>
<sequence>MNFPNNETLMAHLQQATRLTNAGQLQQATALIQRALQGKPVAQTAARSADFTDGALFEGQCYEVDKEEIESNHGPSKRAKKSATNREHAADEAVTPPWSGAFAGESASELTKVGLGGVSKQWRDTLSGLKVKQPSPALPEGATFNNATFANAAGSRDYKLYVPSSYQGQALPLVVMLHGCTQNPDDFAAGTGMNLLAEKTPCLVLYPAQRGSANHSRCWNWFKPSDQRRDAGEPAIIADMTRQIIKEYRLDKQRVYVAGLSAGGAMATTLAQLYPELYAAVGVHSGLPYGVAQDMPSALAAMQGSASPLAGLNQSRSRAVNGEKIPAIIFHGDQDSTVHPSNGERVAAQYLAGAALSPSKTQPQQRTGKVAKGRSYTCTVHSHSNGKSLLELWSIHGGAHAWAGGDSAGSYTDPKGPNASREMLRFFLAHPKNAS</sequence>
<dbReference type="SUPFAM" id="SSF53474">
    <property type="entry name" value="alpha/beta-Hydrolases"/>
    <property type="match status" value="1"/>
</dbReference>
<dbReference type="RefSeq" id="WP_198341806.1">
    <property type="nucleotide sequence ID" value="NZ_CP021376.1"/>
</dbReference>
<dbReference type="Gene3D" id="3.40.50.1820">
    <property type="entry name" value="alpha/beta hydrolase"/>
    <property type="match status" value="1"/>
</dbReference>
<dbReference type="InterPro" id="IPR010126">
    <property type="entry name" value="Esterase_phb"/>
</dbReference>
<proteinExistence type="predicted"/>
<dbReference type="PANTHER" id="PTHR43037:SF1">
    <property type="entry name" value="BLL1128 PROTEIN"/>
    <property type="match status" value="1"/>
</dbReference>
<protein>
    <recommendedName>
        <fullName evidence="6">Esterase</fullName>
    </recommendedName>
</protein>
<dbReference type="NCBIfam" id="TIGR01840">
    <property type="entry name" value="esterase_phb"/>
    <property type="match status" value="1"/>
</dbReference>
<evidence type="ECO:0000313" key="4">
    <source>
        <dbReference type="EMBL" id="ART80651.1"/>
    </source>
</evidence>
<keyword evidence="5" id="KW-1185">Reference proteome</keyword>
<evidence type="ECO:0000256" key="2">
    <source>
        <dbReference type="ARBA" id="ARBA00022801"/>
    </source>
</evidence>
<dbReference type="GO" id="GO:0005576">
    <property type="term" value="C:extracellular region"/>
    <property type="evidence" value="ECO:0007669"/>
    <property type="project" value="InterPro"/>
</dbReference>
<evidence type="ECO:0008006" key="6">
    <source>
        <dbReference type="Google" id="ProtNLM"/>
    </source>
</evidence>
<dbReference type="GO" id="GO:0016787">
    <property type="term" value="F:hydrolase activity"/>
    <property type="evidence" value="ECO:0007669"/>
    <property type="project" value="UniProtKB-KW"/>
</dbReference>
<accession>A0A1Y0CZA8</accession>
<dbReference type="InterPro" id="IPR050955">
    <property type="entry name" value="Plant_Biomass_Hydrol_Est"/>
</dbReference>
<feature type="region of interest" description="Disordered" evidence="3">
    <location>
        <begin position="67"/>
        <end position="101"/>
    </location>
</feature>
<dbReference type="PANTHER" id="PTHR43037">
    <property type="entry name" value="UNNAMED PRODUCT-RELATED"/>
    <property type="match status" value="1"/>
</dbReference>
<evidence type="ECO:0000256" key="1">
    <source>
        <dbReference type="ARBA" id="ARBA00022729"/>
    </source>
</evidence>
<dbReference type="AlphaFoldDB" id="A0A1Y0CZA8"/>
<dbReference type="Pfam" id="PF10503">
    <property type="entry name" value="Esterase_PHB"/>
    <property type="match status" value="1"/>
</dbReference>
<gene>
    <name evidence="4" type="ORF">CBP12_11260</name>
</gene>
<name>A0A1Y0CZA8_9GAMM</name>
<evidence type="ECO:0000313" key="5">
    <source>
        <dbReference type="Proteomes" id="UP000243793"/>
    </source>
</evidence>
<dbReference type="InterPro" id="IPR029058">
    <property type="entry name" value="AB_hydrolase_fold"/>
</dbReference>
<reference evidence="5" key="1">
    <citation type="submission" date="2017-05" db="EMBL/GenBank/DDBJ databases">
        <authorList>
            <person name="Sung H."/>
        </authorList>
    </citation>
    <scope>NUCLEOTIDE SEQUENCE [LARGE SCALE GENOMIC DNA]</scope>
    <source>
        <strain evidence="5">AMac2203</strain>
    </source>
</reference>
<keyword evidence="2" id="KW-0378">Hydrolase</keyword>
<dbReference type="EMBL" id="CP021376">
    <property type="protein sequence ID" value="ART80651.1"/>
    <property type="molecule type" value="Genomic_DNA"/>
</dbReference>
<dbReference type="KEGG" id="ocm:CBP12_11260"/>
<keyword evidence="1" id="KW-0732">Signal</keyword>
<evidence type="ECO:0000256" key="3">
    <source>
        <dbReference type="SAM" id="MobiDB-lite"/>
    </source>
</evidence>
<organism evidence="4 5">
    <name type="scientific">Oceanisphaera avium</name>
    <dbReference type="NCBI Taxonomy" id="1903694"/>
    <lineage>
        <taxon>Bacteria</taxon>
        <taxon>Pseudomonadati</taxon>
        <taxon>Pseudomonadota</taxon>
        <taxon>Gammaproteobacteria</taxon>
        <taxon>Aeromonadales</taxon>
        <taxon>Aeromonadaceae</taxon>
        <taxon>Oceanisphaera</taxon>
    </lineage>
</organism>